<dbReference type="Gene3D" id="3.80.10.10">
    <property type="entry name" value="Ribonuclease Inhibitor"/>
    <property type="match status" value="1"/>
</dbReference>
<keyword evidence="7" id="KW-1133">Transmembrane helix</keyword>
<keyword evidence="13" id="KW-1185">Reference proteome</keyword>
<dbReference type="STRING" id="145388.A0A0D2MBW8"/>
<dbReference type="InterPro" id="IPR032675">
    <property type="entry name" value="LRR_dom_sf"/>
</dbReference>
<keyword evidence="10" id="KW-0325">Glycoprotein</keyword>
<evidence type="ECO:0000256" key="10">
    <source>
        <dbReference type="ARBA" id="ARBA00023180"/>
    </source>
</evidence>
<dbReference type="AlphaFoldDB" id="A0A0D2MBW8"/>
<dbReference type="InterPro" id="IPR001611">
    <property type="entry name" value="Leu-rich_rpt"/>
</dbReference>
<evidence type="ECO:0000256" key="4">
    <source>
        <dbReference type="ARBA" id="ARBA00022692"/>
    </source>
</evidence>
<sequence length="111" mass="12175">MHSSSPPLNTNSKNKLTGTLSPEFGTAWQAIERIEVSRNAFVGPLPAEWAKMRRLKSLYANVNQLTGTLSPAFGEGWSSALQELGLDSNKFTGPLPPDWSKMSRLTRLSLS</sequence>
<keyword evidence="8" id="KW-0472">Membrane</keyword>
<dbReference type="KEGG" id="mng:MNEG_7260"/>
<evidence type="ECO:0000256" key="11">
    <source>
        <dbReference type="SAM" id="MobiDB-lite"/>
    </source>
</evidence>
<keyword evidence="3" id="KW-0433">Leucine-rich repeat</keyword>
<evidence type="ECO:0000256" key="7">
    <source>
        <dbReference type="ARBA" id="ARBA00022989"/>
    </source>
</evidence>
<dbReference type="GO" id="GO:0005930">
    <property type="term" value="C:axoneme"/>
    <property type="evidence" value="ECO:0007669"/>
    <property type="project" value="UniProtKB-SubCell"/>
</dbReference>
<dbReference type="GeneID" id="25740136"/>
<evidence type="ECO:0000313" key="12">
    <source>
        <dbReference type="EMBL" id="KIZ00700.1"/>
    </source>
</evidence>
<evidence type="ECO:0000313" key="13">
    <source>
        <dbReference type="Proteomes" id="UP000054498"/>
    </source>
</evidence>
<dbReference type="PANTHER" id="PTHR27000">
    <property type="entry name" value="LEUCINE-RICH REPEAT RECEPTOR-LIKE PROTEIN KINASE FAMILY PROTEIN-RELATED"/>
    <property type="match status" value="1"/>
</dbReference>
<evidence type="ECO:0000256" key="8">
    <source>
        <dbReference type="ARBA" id="ARBA00023136"/>
    </source>
</evidence>
<evidence type="ECO:0000256" key="5">
    <source>
        <dbReference type="ARBA" id="ARBA00022729"/>
    </source>
</evidence>
<gene>
    <name evidence="12" type="ORF">MNEG_7260</name>
</gene>
<comment type="subcellular location">
    <subcellularLocation>
        <location evidence="2">Cytoplasm</location>
        <location evidence="2">Cytoskeleton</location>
        <location evidence="2">Cilium axoneme</location>
    </subcellularLocation>
    <subcellularLocation>
        <location evidence="1">Membrane</location>
        <topology evidence="1">Single-pass membrane protein</topology>
    </subcellularLocation>
</comment>
<dbReference type="GO" id="GO:0016020">
    <property type="term" value="C:membrane"/>
    <property type="evidence" value="ECO:0007669"/>
    <property type="project" value="UniProtKB-SubCell"/>
</dbReference>
<keyword evidence="6" id="KW-0677">Repeat</keyword>
<dbReference type="SUPFAM" id="SSF52058">
    <property type="entry name" value="L domain-like"/>
    <property type="match status" value="1"/>
</dbReference>
<protein>
    <submittedName>
        <fullName evidence="12">Surface antigen-like protein</fullName>
    </submittedName>
</protein>
<evidence type="ECO:0000256" key="9">
    <source>
        <dbReference type="ARBA" id="ARBA00023170"/>
    </source>
</evidence>
<dbReference type="OrthoDB" id="1535479at2759"/>
<organism evidence="12 13">
    <name type="scientific">Monoraphidium neglectum</name>
    <dbReference type="NCBI Taxonomy" id="145388"/>
    <lineage>
        <taxon>Eukaryota</taxon>
        <taxon>Viridiplantae</taxon>
        <taxon>Chlorophyta</taxon>
        <taxon>core chlorophytes</taxon>
        <taxon>Chlorophyceae</taxon>
        <taxon>CS clade</taxon>
        <taxon>Sphaeropleales</taxon>
        <taxon>Selenastraceae</taxon>
        <taxon>Monoraphidium</taxon>
    </lineage>
</organism>
<evidence type="ECO:0000256" key="6">
    <source>
        <dbReference type="ARBA" id="ARBA00022737"/>
    </source>
</evidence>
<dbReference type="EMBL" id="KK101487">
    <property type="protein sequence ID" value="KIZ00700.1"/>
    <property type="molecule type" value="Genomic_DNA"/>
</dbReference>
<evidence type="ECO:0000256" key="2">
    <source>
        <dbReference type="ARBA" id="ARBA00004430"/>
    </source>
</evidence>
<proteinExistence type="predicted"/>
<evidence type="ECO:0000256" key="3">
    <source>
        <dbReference type="ARBA" id="ARBA00022614"/>
    </source>
</evidence>
<dbReference type="Proteomes" id="UP000054498">
    <property type="component" value="Unassembled WGS sequence"/>
</dbReference>
<keyword evidence="9" id="KW-0675">Receptor</keyword>
<dbReference type="Pfam" id="PF00560">
    <property type="entry name" value="LRR_1"/>
    <property type="match status" value="1"/>
</dbReference>
<evidence type="ECO:0000256" key="1">
    <source>
        <dbReference type="ARBA" id="ARBA00004167"/>
    </source>
</evidence>
<name>A0A0D2MBW8_9CHLO</name>
<accession>A0A0D2MBW8</accession>
<reference evidence="12 13" key="1">
    <citation type="journal article" date="2013" name="BMC Genomics">
        <title>Reconstruction of the lipid metabolism for the microalga Monoraphidium neglectum from its genome sequence reveals characteristics suitable for biofuel production.</title>
        <authorList>
            <person name="Bogen C."/>
            <person name="Al-Dilaimi A."/>
            <person name="Albersmeier A."/>
            <person name="Wichmann J."/>
            <person name="Grundmann M."/>
            <person name="Rupp O."/>
            <person name="Lauersen K.J."/>
            <person name="Blifernez-Klassen O."/>
            <person name="Kalinowski J."/>
            <person name="Goesmann A."/>
            <person name="Mussgnug J.H."/>
            <person name="Kruse O."/>
        </authorList>
    </citation>
    <scope>NUCLEOTIDE SEQUENCE [LARGE SCALE GENOMIC DNA]</scope>
    <source>
        <strain evidence="12 13">SAG 48.87</strain>
    </source>
</reference>
<keyword evidence="5" id="KW-0732">Signal</keyword>
<dbReference type="RefSeq" id="XP_013899719.1">
    <property type="nucleotide sequence ID" value="XM_014044265.1"/>
</dbReference>
<keyword evidence="4" id="KW-0812">Transmembrane</keyword>
<feature type="region of interest" description="Disordered" evidence="11">
    <location>
        <begin position="1"/>
        <end position="20"/>
    </location>
</feature>